<keyword evidence="12" id="KW-1185">Reference proteome</keyword>
<evidence type="ECO:0000313" key="13">
    <source>
        <dbReference type="RefSeq" id="XP_013408270.1"/>
    </source>
</evidence>
<dbReference type="InterPro" id="IPR035979">
    <property type="entry name" value="RBD_domain_sf"/>
</dbReference>
<feature type="domain" description="RRM" evidence="10">
    <location>
        <begin position="317"/>
        <end position="395"/>
    </location>
</feature>
<dbReference type="InterPro" id="IPR003954">
    <property type="entry name" value="RRM_euk-type"/>
</dbReference>
<dbReference type="OrthoDB" id="5411533at2759"/>
<dbReference type="PIRSF" id="PIRSF031066">
    <property type="entry name" value="Splicing_factor_SPF45"/>
    <property type="match status" value="1"/>
</dbReference>
<dbReference type="CDD" id="cd12647">
    <property type="entry name" value="RRM_UHM_SPF45"/>
    <property type="match status" value="1"/>
</dbReference>
<keyword evidence="5 8" id="KW-0539">Nucleus</keyword>
<dbReference type="InterPro" id="IPR040052">
    <property type="entry name" value="RBM17"/>
</dbReference>
<evidence type="ECO:0000259" key="11">
    <source>
        <dbReference type="PROSITE" id="PS50174"/>
    </source>
</evidence>
<dbReference type="SMART" id="SM00443">
    <property type="entry name" value="G_patch"/>
    <property type="match status" value="1"/>
</dbReference>
<dbReference type="InterPro" id="IPR000467">
    <property type="entry name" value="G_patch_dom"/>
</dbReference>
<dbReference type="RefSeq" id="XP_013408270.1">
    <property type="nucleotide sequence ID" value="XM_013552816.2"/>
</dbReference>
<protein>
    <recommendedName>
        <fullName evidence="7 8">Splicing factor 45</fullName>
    </recommendedName>
    <alternativeName>
        <fullName evidence="8">RNA-binding motif protein 17</fullName>
    </alternativeName>
</protein>
<dbReference type="Pfam" id="PF01585">
    <property type="entry name" value="G-patch"/>
    <property type="match status" value="1"/>
</dbReference>
<dbReference type="GO" id="GO:0005654">
    <property type="term" value="C:nucleoplasm"/>
    <property type="evidence" value="ECO:0007669"/>
    <property type="project" value="UniProtKB-UniRule"/>
</dbReference>
<feature type="domain" description="G-patch" evidence="11">
    <location>
        <begin position="246"/>
        <end position="286"/>
    </location>
</feature>
<feature type="compositionally biased region" description="Basic and acidic residues" evidence="9">
    <location>
        <begin position="117"/>
        <end position="129"/>
    </location>
</feature>
<keyword evidence="4 8" id="KW-0508">mRNA splicing</keyword>
<dbReference type="FunCoup" id="A0A1S3JCX8">
    <property type="interactions" value="2020"/>
</dbReference>
<keyword evidence="3 8" id="KW-0694">RNA-binding</keyword>
<dbReference type="SMART" id="SM00361">
    <property type="entry name" value="RRM_1"/>
    <property type="match status" value="1"/>
</dbReference>
<keyword evidence="8" id="KW-0747">Spliceosome</keyword>
<dbReference type="FunFam" id="3.30.70.330:FF:000079">
    <property type="entry name" value="Putative splicing factor 45"/>
    <property type="match status" value="1"/>
</dbReference>
<feature type="compositionally biased region" description="Basic and acidic residues" evidence="9">
    <location>
        <begin position="10"/>
        <end position="19"/>
    </location>
</feature>
<evidence type="ECO:0000313" key="12">
    <source>
        <dbReference type="Proteomes" id="UP000085678"/>
    </source>
</evidence>
<evidence type="ECO:0000256" key="5">
    <source>
        <dbReference type="ARBA" id="ARBA00023242"/>
    </source>
</evidence>
<dbReference type="PANTHER" id="PTHR13288:SF8">
    <property type="entry name" value="SPLICING FACTOR 45"/>
    <property type="match status" value="1"/>
</dbReference>
<dbReference type="STRING" id="7574.A0A1S3JCX8"/>
<feature type="compositionally biased region" description="Gly residues" evidence="9">
    <location>
        <begin position="183"/>
        <end position="192"/>
    </location>
</feature>
<evidence type="ECO:0000256" key="9">
    <source>
        <dbReference type="SAM" id="MobiDB-lite"/>
    </source>
</evidence>
<dbReference type="GO" id="GO:0071011">
    <property type="term" value="C:precatalytic spliceosome"/>
    <property type="evidence" value="ECO:0007669"/>
    <property type="project" value="TreeGrafter"/>
</dbReference>
<dbReference type="InParanoid" id="A0A1S3JCX8"/>
<evidence type="ECO:0000256" key="6">
    <source>
        <dbReference type="ARBA" id="ARBA00065586"/>
    </source>
</evidence>
<organism evidence="12 13">
    <name type="scientific">Lingula anatina</name>
    <name type="common">Brachiopod</name>
    <name type="synonym">Lingula unguis</name>
    <dbReference type="NCBI Taxonomy" id="7574"/>
    <lineage>
        <taxon>Eukaryota</taxon>
        <taxon>Metazoa</taxon>
        <taxon>Spiralia</taxon>
        <taxon>Lophotrochozoa</taxon>
        <taxon>Brachiopoda</taxon>
        <taxon>Linguliformea</taxon>
        <taxon>Lingulata</taxon>
        <taxon>Lingulida</taxon>
        <taxon>Linguloidea</taxon>
        <taxon>Lingulidae</taxon>
        <taxon>Lingula</taxon>
    </lineage>
</organism>
<dbReference type="PANTHER" id="PTHR13288">
    <property type="entry name" value="SPLICING FACTOR 45 SPF45"/>
    <property type="match status" value="1"/>
</dbReference>
<accession>A0A1S3JCX8</accession>
<dbReference type="InterPro" id="IPR000504">
    <property type="entry name" value="RRM_dom"/>
</dbReference>
<evidence type="ECO:0000256" key="1">
    <source>
        <dbReference type="ARBA" id="ARBA00004123"/>
    </source>
</evidence>
<feature type="compositionally biased region" description="Low complexity" evidence="9">
    <location>
        <begin position="89"/>
        <end position="100"/>
    </location>
</feature>
<feature type="region of interest" description="Disordered" evidence="9">
    <location>
        <begin position="46"/>
        <end position="241"/>
    </location>
</feature>
<comment type="subcellular location">
    <subcellularLocation>
        <location evidence="1 8">Nucleus</location>
    </subcellularLocation>
</comment>
<name>A0A1S3JCX8_LINAN</name>
<dbReference type="KEGG" id="lak:106172200"/>
<evidence type="ECO:0000259" key="10">
    <source>
        <dbReference type="PROSITE" id="PS50102"/>
    </source>
</evidence>
<dbReference type="GO" id="GO:0000380">
    <property type="term" value="P:alternative mRNA splicing, via spliceosome"/>
    <property type="evidence" value="ECO:0007669"/>
    <property type="project" value="TreeGrafter"/>
</dbReference>
<dbReference type="PROSITE" id="PS50174">
    <property type="entry name" value="G_PATCH"/>
    <property type="match status" value="1"/>
</dbReference>
<dbReference type="SUPFAM" id="SSF54928">
    <property type="entry name" value="RNA-binding domain, RBD"/>
    <property type="match status" value="1"/>
</dbReference>
<keyword evidence="2 8" id="KW-0507">mRNA processing</keyword>
<feature type="compositionally biased region" description="Basic and acidic residues" evidence="9">
    <location>
        <begin position="136"/>
        <end position="152"/>
    </location>
</feature>
<dbReference type="AlphaFoldDB" id="A0A1S3JCX8"/>
<evidence type="ECO:0000256" key="2">
    <source>
        <dbReference type="ARBA" id="ARBA00022664"/>
    </source>
</evidence>
<comment type="subunit">
    <text evidence="6">Binds SXL. Associates with the spliceosome. Interacts with SF3B1, SF1 and U2AF2.</text>
</comment>
<feature type="region of interest" description="Disordered" evidence="9">
    <location>
        <begin position="1"/>
        <end position="22"/>
    </location>
</feature>
<proteinExistence type="predicted"/>
<dbReference type="Pfam" id="PF00076">
    <property type="entry name" value="RRM_1"/>
    <property type="match status" value="1"/>
</dbReference>
<dbReference type="PROSITE" id="PS50102">
    <property type="entry name" value="RRM"/>
    <property type="match status" value="1"/>
</dbReference>
<evidence type="ECO:0000256" key="4">
    <source>
        <dbReference type="ARBA" id="ARBA00023187"/>
    </source>
</evidence>
<gene>
    <name evidence="13" type="primary">LOC106172200</name>
</gene>
<evidence type="ECO:0000256" key="8">
    <source>
        <dbReference type="PIRNR" id="PIRNR031066"/>
    </source>
</evidence>
<sequence>MSLYDDLDVDAGRGKETKPDIAGWSSGFKLLHSQLQAKKANLLQTKKRQAGPSLAPVIDLKPKRSATSEELHFNMQTGKRERKSGGASGPIPSAPAATAPFIGAEPTSSFLGVQDEYDPRRPNDYEDYVKKRKQQKQRERDDEKKKEMEERERRRRERHKELGYDVEEEEERRRRRRDDDMEGGGAGGVAGGGDDDQYDRPKRTGMGAAIAPPQALIEEDVAPPLQEEQGSGTPPRPTPGFSFGLAGSVASKIMARMGYKEGSGLGKSEQGMSMALQVEKTSKRGGKIIHEKDIAKETARAEIPGATTTDLLKNPSKVICLRNMVGPGEVDEELEPETADECGKYGKVIKCVIFEMPGASEDEAVRIFVEFERMESAIKAVVDLNGRYFGGRIVKGGFYNVDKFRRLDLADDLNLPN</sequence>
<dbReference type="GeneID" id="106172200"/>
<dbReference type="Proteomes" id="UP000085678">
    <property type="component" value="Unplaced"/>
</dbReference>
<evidence type="ECO:0000256" key="7">
    <source>
        <dbReference type="ARBA" id="ARBA00074919"/>
    </source>
</evidence>
<dbReference type="InterPro" id="IPR012677">
    <property type="entry name" value="Nucleotide-bd_a/b_plait_sf"/>
</dbReference>
<comment type="subunit">
    <text evidence="8">Associates with the spliceosome.</text>
</comment>
<reference evidence="13" key="1">
    <citation type="submission" date="2025-08" db="UniProtKB">
        <authorList>
            <consortium name="RefSeq"/>
        </authorList>
    </citation>
    <scope>IDENTIFICATION</scope>
    <source>
        <tissue evidence="13">Gonads</tissue>
    </source>
</reference>
<dbReference type="GO" id="GO:0003723">
    <property type="term" value="F:RNA binding"/>
    <property type="evidence" value="ECO:0007669"/>
    <property type="project" value="UniProtKB-UniRule"/>
</dbReference>
<dbReference type="InterPro" id="IPR034653">
    <property type="entry name" value="SPF45_RRM"/>
</dbReference>
<comment type="function">
    <text evidence="8">Splice factor that binds to the single-stranded 3'AG at the exon/intron border and promotes its utilization in the second catalytic step. Involved in the regulation of alternative splicing and the utilization of cryptic splice sites.</text>
</comment>
<dbReference type="GO" id="GO:0045292">
    <property type="term" value="P:mRNA cis splicing, via spliceosome"/>
    <property type="evidence" value="ECO:0007669"/>
    <property type="project" value="UniProtKB-UniRule"/>
</dbReference>
<evidence type="ECO:0000256" key="3">
    <source>
        <dbReference type="ARBA" id="ARBA00022884"/>
    </source>
</evidence>
<feature type="compositionally biased region" description="Basic and acidic residues" evidence="9">
    <location>
        <begin position="60"/>
        <end position="72"/>
    </location>
</feature>
<dbReference type="Gene3D" id="3.30.70.330">
    <property type="match status" value="1"/>
</dbReference>